<sequence>MNKKDIANIRKQFKVNNDLLQISEIFNVYIMKESSEIYHYQSLPFEMLEEEQKELFMNNFKKVLSGQLDEKLFELKFQRNVENSSQLILHQGLLSHDTDEWTSHMVQIVEKMLKDKQYEMDIVVTFIRGEYQKPMKKRSEESEESERDTVYSHPFILCSMNKTQDPKKELLFDYVEKEFKYNIAVDPIIDLKAPLSGFLFPSITDNASDVNHILYSAGKGNELNYHFIEEVINAEEIITAEEEKFVFEEVVKNVVGNQMNTSTLSNVYDEVQRVIEENEEEEDTPKLDYKDVEKVLKSSGVEDVNQEKVETAFKSVMDDEKYEVKASNIIPKYSSKSIKVKTKAADISVSPQDLRYVRQVEMNGKLYLMIEVEENTVIDGFEMIPEGLFGDTKTKDKTEESQAESESE</sequence>
<dbReference type="AlphaFoldDB" id="A0A1I0A9B0"/>
<protein>
    <recommendedName>
        <fullName evidence="4">DUF4317 family protein</fullName>
    </recommendedName>
</protein>
<evidence type="ECO:0000313" key="3">
    <source>
        <dbReference type="Proteomes" id="UP000199095"/>
    </source>
</evidence>
<gene>
    <name evidence="2" type="ORF">SAMN05421676_10280</name>
</gene>
<organism evidence="2 3">
    <name type="scientific">Salinibacillus kushneri</name>
    <dbReference type="NCBI Taxonomy" id="237682"/>
    <lineage>
        <taxon>Bacteria</taxon>
        <taxon>Bacillati</taxon>
        <taxon>Bacillota</taxon>
        <taxon>Bacilli</taxon>
        <taxon>Bacillales</taxon>
        <taxon>Bacillaceae</taxon>
        <taxon>Salinibacillus</taxon>
    </lineage>
</organism>
<name>A0A1I0A9B0_9BACI</name>
<accession>A0A1I0A9B0</accession>
<evidence type="ECO:0000256" key="1">
    <source>
        <dbReference type="SAM" id="MobiDB-lite"/>
    </source>
</evidence>
<keyword evidence="3" id="KW-1185">Reference proteome</keyword>
<reference evidence="3" key="1">
    <citation type="submission" date="2016-10" db="EMBL/GenBank/DDBJ databases">
        <authorList>
            <person name="Varghese N."/>
            <person name="Submissions S."/>
        </authorList>
    </citation>
    <scope>NUCLEOTIDE SEQUENCE [LARGE SCALE GENOMIC DNA]</scope>
    <source>
        <strain evidence="3">CGMCC 1.3566</strain>
    </source>
</reference>
<dbReference type="InterPro" id="IPR025466">
    <property type="entry name" value="DUF4317"/>
</dbReference>
<proteinExistence type="predicted"/>
<dbReference type="STRING" id="237682.SAMN05421676_10280"/>
<dbReference type="Pfam" id="PF14199">
    <property type="entry name" value="DUF4317"/>
    <property type="match status" value="1"/>
</dbReference>
<dbReference type="OrthoDB" id="1642058at2"/>
<feature type="region of interest" description="Disordered" evidence="1">
    <location>
        <begin position="388"/>
        <end position="408"/>
    </location>
</feature>
<evidence type="ECO:0000313" key="2">
    <source>
        <dbReference type="EMBL" id="SES90768.1"/>
    </source>
</evidence>
<evidence type="ECO:0008006" key="4">
    <source>
        <dbReference type="Google" id="ProtNLM"/>
    </source>
</evidence>
<dbReference type="RefSeq" id="WP_093131780.1">
    <property type="nucleotide sequence ID" value="NZ_FOHJ01000002.1"/>
</dbReference>
<dbReference type="EMBL" id="FOHJ01000002">
    <property type="protein sequence ID" value="SES90768.1"/>
    <property type="molecule type" value="Genomic_DNA"/>
</dbReference>
<dbReference type="Proteomes" id="UP000199095">
    <property type="component" value="Unassembled WGS sequence"/>
</dbReference>